<dbReference type="Gene3D" id="3.90.226.10">
    <property type="entry name" value="2-enoyl-CoA Hydratase, Chain A, domain 1"/>
    <property type="match status" value="1"/>
</dbReference>
<dbReference type="EC" id="3.4.-.-" evidence="3"/>
<name>A0ABW0S4L7_9BURK</name>
<evidence type="ECO:0000313" key="4">
    <source>
        <dbReference type="Proteomes" id="UP001596086"/>
    </source>
</evidence>
<reference evidence="4" key="1">
    <citation type="journal article" date="2019" name="Int. J. Syst. Evol. Microbiol.">
        <title>The Global Catalogue of Microorganisms (GCM) 10K type strain sequencing project: providing services to taxonomists for standard genome sequencing and annotation.</title>
        <authorList>
            <consortium name="The Broad Institute Genomics Platform"/>
            <consortium name="The Broad Institute Genome Sequencing Center for Infectious Disease"/>
            <person name="Wu L."/>
            <person name="Ma J."/>
        </authorList>
    </citation>
    <scope>NUCLEOTIDE SEQUENCE [LARGE SCALE GENOMIC DNA]</scope>
    <source>
        <strain evidence="4">CGMCC 4.5798</strain>
    </source>
</reference>
<dbReference type="RefSeq" id="WP_379776195.1">
    <property type="nucleotide sequence ID" value="NZ_JBHSMZ010000024.1"/>
</dbReference>
<dbReference type="Proteomes" id="UP001596086">
    <property type="component" value="Unassembled WGS sequence"/>
</dbReference>
<evidence type="ECO:0000259" key="2">
    <source>
        <dbReference type="Pfam" id="PF03572"/>
    </source>
</evidence>
<keyword evidence="3" id="KW-0378">Hydrolase</keyword>
<dbReference type="InterPro" id="IPR029045">
    <property type="entry name" value="ClpP/crotonase-like_dom_sf"/>
</dbReference>
<evidence type="ECO:0000313" key="3">
    <source>
        <dbReference type="EMBL" id="MFC5551697.1"/>
    </source>
</evidence>
<comment type="caution">
    <text evidence="3">The sequence shown here is derived from an EMBL/GenBank/DDBJ whole genome shotgun (WGS) entry which is preliminary data.</text>
</comment>
<dbReference type="EMBL" id="JBHSMZ010000024">
    <property type="protein sequence ID" value="MFC5551697.1"/>
    <property type="molecule type" value="Genomic_DNA"/>
</dbReference>
<feature type="signal peptide" evidence="1">
    <location>
        <begin position="1"/>
        <end position="21"/>
    </location>
</feature>
<dbReference type="InterPro" id="IPR005151">
    <property type="entry name" value="Tail-specific_protease"/>
</dbReference>
<accession>A0ABW0S4L7</accession>
<dbReference type="PANTHER" id="PTHR32060:SF30">
    <property type="entry name" value="CARBOXY-TERMINAL PROCESSING PROTEASE CTPA"/>
    <property type="match status" value="1"/>
</dbReference>
<dbReference type="SUPFAM" id="SSF52096">
    <property type="entry name" value="ClpP/crotonase"/>
    <property type="match status" value="1"/>
</dbReference>
<gene>
    <name evidence="3" type="ORF">ACFPO9_24530</name>
</gene>
<proteinExistence type="predicted"/>
<evidence type="ECO:0000256" key="1">
    <source>
        <dbReference type="SAM" id="SignalP"/>
    </source>
</evidence>
<dbReference type="GO" id="GO:0016787">
    <property type="term" value="F:hydrolase activity"/>
    <property type="evidence" value="ECO:0007669"/>
    <property type="project" value="UniProtKB-KW"/>
</dbReference>
<keyword evidence="4" id="KW-1185">Reference proteome</keyword>
<feature type="domain" description="Tail specific protease" evidence="2">
    <location>
        <begin position="162"/>
        <end position="309"/>
    </location>
</feature>
<dbReference type="PANTHER" id="PTHR32060">
    <property type="entry name" value="TAIL-SPECIFIC PROTEASE"/>
    <property type="match status" value="1"/>
</dbReference>
<sequence>MIRRFAIATFCAMSCAPSMHAAAADQPAATLPAPVAHQVVDRTIELVESRGLYPRQQSEYAQARAELLAAFDGEPADIDRKNMYGRIRKLLGTLDTDKHSFIIPAGQTLHAARRPGVQEDLRPPVFTLVMTGRGSVLRWTPPAIVGSGPGAIAPYLKSFYDEAAARPDIGGACALVVDLSEQTGGNAWPPFVAMYPLFGAANKANWVDRDGKRTAFVSPARLQGMNRQYAPDRINPLVRFGSGPLAVVVGKRTASAGEMLLVALLGEERVQTFGSTSFGKSTANSSYPLADGSMLVLTTSRYALGDGPVYQGGIPAMHPAAQDAPAEDAVKTAAEWAAANSPQCAAKAPPAA</sequence>
<dbReference type="Pfam" id="PF03572">
    <property type="entry name" value="Peptidase_S41"/>
    <property type="match status" value="1"/>
</dbReference>
<protein>
    <submittedName>
        <fullName evidence="3">S41 family peptidase</fullName>
        <ecNumber evidence="3">3.4.-.-</ecNumber>
    </submittedName>
</protein>
<keyword evidence="1" id="KW-0732">Signal</keyword>
<feature type="chain" id="PRO_5045338492" evidence="1">
    <location>
        <begin position="22"/>
        <end position="352"/>
    </location>
</feature>
<organism evidence="3 4">
    <name type="scientific">Massilia aerilata</name>
    <dbReference type="NCBI Taxonomy" id="453817"/>
    <lineage>
        <taxon>Bacteria</taxon>
        <taxon>Pseudomonadati</taxon>
        <taxon>Pseudomonadota</taxon>
        <taxon>Betaproteobacteria</taxon>
        <taxon>Burkholderiales</taxon>
        <taxon>Oxalobacteraceae</taxon>
        <taxon>Telluria group</taxon>
        <taxon>Massilia</taxon>
    </lineage>
</organism>